<evidence type="ECO:0000313" key="1">
    <source>
        <dbReference type="EMBL" id="MFD2171149.1"/>
    </source>
</evidence>
<accession>A0ABW5A0M7</accession>
<reference evidence="2" key="1">
    <citation type="journal article" date="2019" name="Int. J. Syst. Evol. Microbiol.">
        <title>The Global Catalogue of Microorganisms (GCM) 10K type strain sequencing project: providing services to taxonomists for standard genome sequencing and annotation.</title>
        <authorList>
            <consortium name="The Broad Institute Genomics Platform"/>
            <consortium name="The Broad Institute Genome Sequencing Center for Infectious Disease"/>
            <person name="Wu L."/>
            <person name="Ma J."/>
        </authorList>
    </citation>
    <scope>NUCLEOTIDE SEQUENCE [LARGE SCALE GENOMIC DNA]</scope>
    <source>
        <strain evidence="2">CGMCC 1.13574</strain>
    </source>
</reference>
<dbReference type="Proteomes" id="UP001597343">
    <property type="component" value="Unassembled WGS sequence"/>
</dbReference>
<gene>
    <name evidence="1" type="ORF">ACFSOY_14370</name>
</gene>
<organism evidence="1 2">
    <name type="scientific">Tumebacillus lipolyticus</name>
    <dbReference type="NCBI Taxonomy" id="1280370"/>
    <lineage>
        <taxon>Bacteria</taxon>
        <taxon>Bacillati</taxon>
        <taxon>Bacillota</taxon>
        <taxon>Bacilli</taxon>
        <taxon>Bacillales</taxon>
        <taxon>Alicyclobacillaceae</taxon>
        <taxon>Tumebacillus</taxon>
    </lineage>
</organism>
<dbReference type="Gene3D" id="3.90.930.60">
    <property type="match status" value="1"/>
</dbReference>
<keyword evidence="2" id="KW-1185">Reference proteome</keyword>
<dbReference type="EMBL" id="JBHUIO010000009">
    <property type="protein sequence ID" value="MFD2171149.1"/>
    <property type="molecule type" value="Genomic_DNA"/>
</dbReference>
<comment type="caution">
    <text evidence="1">The sequence shown here is derived from an EMBL/GenBank/DDBJ whole genome shotgun (WGS) entry which is preliminary data.</text>
</comment>
<sequence>MKPKCKPHVHYAATEDGVYFRTWTNEFVIKGSTIYQWVEQVLPYLTGERTLDELVAPLPEAQANFVRTLVHELVRRGVVVDASADCEVPISEQELALYRQTLLYLEDQSNDGRERFRRFRERQVLLSGAGLSFRALVRSLVKMGLRAPAIVETDDEELKRILAGWKERDESFEVTWVARGSECAWLRGQTESAPFTVHVSDSFEEAFLQQLTSACSELSLPALIGTQLIGTGVVGPLLDERATSSFECLLDRFIPTSETSAEADSPIFSLMIGNTAALEAFQAIAGLEGNLRDQVALIDPRQLEAKHHRLWPSPRNRSEQGTQAQNLERFLQVQAATPLREFLGELEVVKDERLGVLQVLHPGDLWQIPFAHAQAIVRLPGLVDGHSLAVVTCGEQIDEAMEMAAREALAAYARLVDEQQTGEVLPADAAWSHGRDVHEWQGRGLLQALAERARRGGEQLQELAADRLGASLEQTYLKMLTLRYGLQVRLFAVDLGVRSAHQVRVWCDRQWIGSGFGRTWQEALKMALLQALSACQLQENHPELQAAATAEPTLLPERIEQAERLPAAEPLSWQAWNSEVQEQLLAQGMRVVPIPWLLDAAPFEMGVLIGKVRLEEVEKR</sequence>
<dbReference type="RefSeq" id="WP_386047727.1">
    <property type="nucleotide sequence ID" value="NZ_JBHUIO010000009.1"/>
</dbReference>
<protein>
    <recommendedName>
        <fullName evidence="3">YcaO domain-containing protein</fullName>
    </recommendedName>
</protein>
<proteinExistence type="predicted"/>
<evidence type="ECO:0000313" key="2">
    <source>
        <dbReference type="Proteomes" id="UP001597343"/>
    </source>
</evidence>
<name>A0ABW5A0M7_9BACL</name>
<evidence type="ECO:0008006" key="3">
    <source>
        <dbReference type="Google" id="ProtNLM"/>
    </source>
</evidence>
<dbReference type="Gene3D" id="3.40.50.720">
    <property type="entry name" value="NAD(P)-binding Rossmann-like Domain"/>
    <property type="match status" value="1"/>
</dbReference>